<dbReference type="GO" id="GO:0004497">
    <property type="term" value="F:monooxygenase activity"/>
    <property type="evidence" value="ECO:0007669"/>
    <property type="project" value="UniProtKB-KW"/>
</dbReference>
<evidence type="ECO:0000256" key="7">
    <source>
        <dbReference type="ARBA" id="ARBA00023004"/>
    </source>
</evidence>
<comment type="similarity">
    <text evidence="3 10">Belongs to the cytochrome P450 family.</text>
</comment>
<evidence type="ECO:0000313" key="12">
    <source>
        <dbReference type="EMBL" id="KIK09420.1"/>
    </source>
</evidence>
<keyword evidence="8 10" id="KW-0503">Monooxygenase</keyword>
<keyword evidence="13" id="KW-1185">Reference proteome</keyword>
<dbReference type="HOGENOM" id="CLU_001570_2_3_1"/>
<protein>
    <recommendedName>
        <fullName evidence="14">Cytochrome P450</fullName>
    </recommendedName>
</protein>
<name>A0A0C9XAX6_9AGAR</name>
<reference evidence="13" key="2">
    <citation type="submission" date="2015-01" db="EMBL/GenBank/DDBJ databases">
        <title>Evolutionary Origins and Diversification of the Mycorrhizal Mutualists.</title>
        <authorList>
            <consortium name="DOE Joint Genome Institute"/>
            <consortium name="Mycorrhizal Genomics Consortium"/>
            <person name="Kohler A."/>
            <person name="Kuo A."/>
            <person name="Nagy L.G."/>
            <person name="Floudas D."/>
            <person name="Copeland A."/>
            <person name="Barry K.W."/>
            <person name="Cichocki N."/>
            <person name="Veneault-Fourrey C."/>
            <person name="LaButti K."/>
            <person name="Lindquist E.A."/>
            <person name="Lipzen A."/>
            <person name="Lundell T."/>
            <person name="Morin E."/>
            <person name="Murat C."/>
            <person name="Riley R."/>
            <person name="Ohm R."/>
            <person name="Sun H."/>
            <person name="Tunlid A."/>
            <person name="Henrissat B."/>
            <person name="Grigoriev I.V."/>
            <person name="Hibbett D.S."/>
            <person name="Martin F."/>
        </authorList>
    </citation>
    <scope>NUCLEOTIDE SEQUENCE [LARGE SCALE GENOMIC DNA]</scope>
    <source>
        <strain evidence="13">LaAM-08-1</strain>
    </source>
</reference>
<sequence length="517" mass="58623">MTFLPFSSSLATSWALLCIILLVVLYGLRTLTTPRIDFPPGPRPLPLIGNVHQIPMEHQAETFLDWALKYAGDVLHVHVFGHSMVILNSLQAARELLDKRSSIYSDRPRFVLMSELMGWRNAITHLRYGPRFRKHRRLVNDVFNQRATATFQSLQEKETLTLLDGLLNSPTAYIDHFKRYAAALILKITYGYDVHSVDDLLVRLAERAGTLTVQGAGSPAATLVDFFPVMRHIPSWMPFASFKRRALETRKAVDDMMDIPYELVKADMRKGVAVPCYTSNLLEAQRNSQDGTVSFEDEEDIKGSAGTLLTAAEDTTVAFMHSFLLAMVLHPDKFKKAQEEMDRVTGSQRLPTINDRPTLPYLECVIKEVLRWNPLVPLGMPHRLMEDDYYRNFFIPTGASVLANIFAILQDCPQPDIFRPERYLDDPTLLDPFTVIFGFGRRICPGRYLADTSAWSVMANLVAAFNISKALDEKGHEMTPKVEFCTGFVRHPKPFKCSIKPRTEKMRALISQARGDL</sequence>
<keyword evidence="7 9" id="KW-0408">Iron</keyword>
<dbReference type="GO" id="GO:0005506">
    <property type="term" value="F:iron ion binding"/>
    <property type="evidence" value="ECO:0007669"/>
    <property type="project" value="InterPro"/>
</dbReference>
<dbReference type="InterPro" id="IPR050364">
    <property type="entry name" value="Cytochrome_P450_fung"/>
</dbReference>
<keyword evidence="11" id="KW-1133">Transmembrane helix</keyword>
<evidence type="ECO:0000256" key="2">
    <source>
        <dbReference type="ARBA" id="ARBA00005179"/>
    </source>
</evidence>
<comment type="cofactor">
    <cofactor evidence="1 9">
        <name>heme</name>
        <dbReference type="ChEBI" id="CHEBI:30413"/>
    </cofactor>
</comment>
<dbReference type="OrthoDB" id="2789670at2759"/>
<keyword evidence="4 9" id="KW-0349">Heme</keyword>
<evidence type="ECO:0000256" key="5">
    <source>
        <dbReference type="ARBA" id="ARBA00022723"/>
    </source>
</evidence>
<evidence type="ECO:0000256" key="3">
    <source>
        <dbReference type="ARBA" id="ARBA00010617"/>
    </source>
</evidence>
<dbReference type="InterPro" id="IPR001128">
    <property type="entry name" value="Cyt_P450"/>
</dbReference>
<dbReference type="InterPro" id="IPR002401">
    <property type="entry name" value="Cyt_P450_E_grp-I"/>
</dbReference>
<evidence type="ECO:0008006" key="14">
    <source>
        <dbReference type="Google" id="ProtNLM"/>
    </source>
</evidence>
<dbReference type="PANTHER" id="PTHR46300:SF7">
    <property type="entry name" value="P450, PUTATIVE (EUROFUNG)-RELATED"/>
    <property type="match status" value="1"/>
</dbReference>
<organism evidence="12 13">
    <name type="scientific">Laccaria amethystina LaAM-08-1</name>
    <dbReference type="NCBI Taxonomy" id="1095629"/>
    <lineage>
        <taxon>Eukaryota</taxon>
        <taxon>Fungi</taxon>
        <taxon>Dikarya</taxon>
        <taxon>Basidiomycota</taxon>
        <taxon>Agaricomycotina</taxon>
        <taxon>Agaricomycetes</taxon>
        <taxon>Agaricomycetidae</taxon>
        <taxon>Agaricales</taxon>
        <taxon>Agaricineae</taxon>
        <taxon>Hydnangiaceae</taxon>
        <taxon>Laccaria</taxon>
    </lineage>
</organism>
<reference evidence="12 13" key="1">
    <citation type="submission" date="2014-04" db="EMBL/GenBank/DDBJ databases">
        <authorList>
            <consortium name="DOE Joint Genome Institute"/>
            <person name="Kuo A."/>
            <person name="Kohler A."/>
            <person name="Nagy L.G."/>
            <person name="Floudas D."/>
            <person name="Copeland A."/>
            <person name="Barry K.W."/>
            <person name="Cichocki N."/>
            <person name="Veneault-Fourrey C."/>
            <person name="LaButti K."/>
            <person name="Lindquist E.A."/>
            <person name="Lipzen A."/>
            <person name="Lundell T."/>
            <person name="Morin E."/>
            <person name="Murat C."/>
            <person name="Sun H."/>
            <person name="Tunlid A."/>
            <person name="Henrissat B."/>
            <person name="Grigoriev I.V."/>
            <person name="Hibbett D.S."/>
            <person name="Martin F."/>
            <person name="Nordberg H.P."/>
            <person name="Cantor M.N."/>
            <person name="Hua S.X."/>
        </authorList>
    </citation>
    <scope>NUCLEOTIDE SEQUENCE [LARGE SCALE GENOMIC DNA]</scope>
    <source>
        <strain evidence="12 13">LaAM-08-1</strain>
    </source>
</reference>
<evidence type="ECO:0000256" key="9">
    <source>
        <dbReference type="PIRSR" id="PIRSR602401-1"/>
    </source>
</evidence>
<dbReference type="PROSITE" id="PS00086">
    <property type="entry name" value="CYTOCHROME_P450"/>
    <property type="match status" value="1"/>
</dbReference>
<dbReference type="InterPro" id="IPR017972">
    <property type="entry name" value="Cyt_P450_CS"/>
</dbReference>
<dbReference type="Gene3D" id="1.10.630.10">
    <property type="entry name" value="Cytochrome P450"/>
    <property type="match status" value="1"/>
</dbReference>
<dbReference type="GO" id="GO:0016705">
    <property type="term" value="F:oxidoreductase activity, acting on paired donors, with incorporation or reduction of molecular oxygen"/>
    <property type="evidence" value="ECO:0007669"/>
    <property type="project" value="InterPro"/>
</dbReference>
<accession>A0A0C9XAX6</accession>
<keyword evidence="11" id="KW-0812">Transmembrane</keyword>
<dbReference type="InterPro" id="IPR036396">
    <property type="entry name" value="Cyt_P450_sf"/>
</dbReference>
<dbReference type="EMBL" id="KN838538">
    <property type="protein sequence ID" value="KIK09420.1"/>
    <property type="molecule type" value="Genomic_DNA"/>
</dbReference>
<dbReference type="AlphaFoldDB" id="A0A0C9XAX6"/>
<feature type="binding site" description="axial binding residue" evidence="9">
    <location>
        <position position="444"/>
    </location>
    <ligand>
        <name>heme</name>
        <dbReference type="ChEBI" id="CHEBI:30413"/>
    </ligand>
    <ligandPart>
        <name>Fe</name>
        <dbReference type="ChEBI" id="CHEBI:18248"/>
    </ligandPart>
</feature>
<dbReference type="CDD" id="cd11065">
    <property type="entry name" value="CYP64-like"/>
    <property type="match status" value="1"/>
</dbReference>
<keyword evidence="6 10" id="KW-0560">Oxidoreductase</keyword>
<evidence type="ECO:0000256" key="4">
    <source>
        <dbReference type="ARBA" id="ARBA00022617"/>
    </source>
</evidence>
<keyword evidence="11" id="KW-0472">Membrane</keyword>
<gene>
    <name evidence="12" type="ORF">K443DRAFT_644314</name>
</gene>
<evidence type="ECO:0000256" key="10">
    <source>
        <dbReference type="RuleBase" id="RU000461"/>
    </source>
</evidence>
<dbReference type="Pfam" id="PF00067">
    <property type="entry name" value="p450"/>
    <property type="match status" value="1"/>
</dbReference>
<evidence type="ECO:0000256" key="8">
    <source>
        <dbReference type="ARBA" id="ARBA00023033"/>
    </source>
</evidence>
<feature type="transmembrane region" description="Helical" evidence="11">
    <location>
        <begin position="6"/>
        <end position="28"/>
    </location>
</feature>
<evidence type="ECO:0000256" key="11">
    <source>
        <dbReference type="SAM" id="Phobius"/>
    </source>
</evidence>
<dbReference type="Proteomes" id="UP000054477">
    <property type="component" value="Unassembled WGS sequence"/>
</dbReference>
<dbReference type="PRINTS" id="PR00463">
    <property type="entry name" value="EP450I"/>
</dbReference>
<evidence type="ECO:0000256" key="1">
    <source>
        <dbReference type="ARBA" id="ARBA00001971"/>
    </source>
</evidence>
<keyword evidence="5 9" id="KW-0479">Metal-binding</keyword>
<dbReference type="SUPFAM" id="SSF48264">
    <property type="entry name" value="Cytochrome P450"/>
    <property type="match status" value="1"/>
</dbReference>
<comment type="pathway">
    <text evidence="2">Secondary metabolite biosynthesis.</text>
</comment>
<dbReference type="GO" id="GO:0020037">
    <property type="term" value="F:heme binding"/>
    <property type="evidence" value="ECO:0007669"/>
    <property type="project" value="InterPro"/>
</dbReference>
<dbReference type="PANTHER" id="PTHR46300">
    <property type="entry name" value="P450, PUTATIVE (EUROFUNG)-RELATED-RELATED"/>
    <property type="match status" value="1"/>
</dbReference>
<proteinExistence type="inferred from homology"/>
<dbReference type="STRING" id="1095629.A0A0C9XAX6"/>
<evidence type="ECO:0000313" key="13">
    <source>
        <dbReference type="Proteomes" id="UP000054477"/>
    </source>
</evidence>
<evidence type="ECO:0000256" key="6">
    <source>
        <dbReference type="ARBA" id="ARBA00023002"/>
    </source>
</evidence>